<dbReference type="PANTHER" id="PTHR11709">
    <property type="entry name" value="MULTI-COPPER OXIDASE"/>
    <property type="match status" value="1"/>
</dbReference>
<evidence type="ECO:0000313" key="10">
    <source>
        <dbReference type="Proteomes" id="UP000193560"/>
    </source>
</evidence>
<dbReference type="InterPro" id="IPR011706">
    <property type="entry name" value="Cu-oxidase_C"/>
</dbReference>
<name>A0A1X2ILE2_9FUNG</name>
<dbReference type="CDD" id="cd04206">
    <property type="entry name" value="CuRO_1_LCC_like"/>
    <property type="match status" value="1"/>
</dbReference>
<comment type="caution">
    <text evidence="9">The sequence shown here is derived from an EMBL/GenBank/DDBJ whole genome shotgun (WGS) entry which is preliminary data.</text>
</comment>
<dbReference type="Proteomes" id="UP000193560">
    <property type="component" value="Unassembled WGS sequence"/>
</dbReference>
<protein>
    <submittedName>
        <fullName evidence="9">Multicopper oxidase-domain-containing protein</fullName>
    </submittedName>
</protein>
<dbReference type="OrthoDB" id="2121828at2759"/>
<dbReference type="CDD" id="cd04205">
    <property type="entry name" value="CuRO_2_LCC_like"/>
    <property type="match status" value="1"/>
</dbReference>
<dbReference type="Pfam" id="PF00394">
    <property type="entry name" value="Cu-oxidase"/>
    <property type="match status" value="1"/>
</dbReference>
<dbReference type="InterPro" id="IPR001117">
    <property type="entry name" value="Cu-oxidase_2nd"/>
</dbReference>
<accession>A0A1X2ILE2</accession>
<feature type="signal peptide" evidence="5">
    <location>
        <begin position="1"/>
        <end position="20"/>
    </location>
</feature>
<dbReference type="PANTHER" id="PTHR11709:SF394">
    <property type="entry name" value="FI03373P-RELATED"/>
    <property type="match status" value="1"/>
</dbReference>
<keyword evidence="5" id="KW-0732">Signal</keyword>
<reference evidence="9 10" key="1">
    <citation type="submission" date="2016-07" db="EMBL/GenBank/DDBJ databases">
        <title>Pervasive Adenine N6-methylation of Active Genes in Fungi.</title>
        <authorList>
            <consortium name="DOE Joint Genome Institute"/>
            <person name="Mondo S.J."/>
            <person name="Dannebaum R.O."/>
            <person name="Kuo R.C."/>
            <person name="Labutti K."/>
            <person name="Haridas S."/>
            <person name="Kuo A."/>
            <person name="Salamov A."/>
            <person name="Ahrendt S.R."/>
            <person name="Lipzen A."/>
            <person name="Sullivan W."/>
            <person name="Andreopoulos W.B."/>
            <person name="Clum A."/>
            <person name="Lindquist E."/>
            <person name="Daum C."/>
            <person name="Ramamoorthy G.K."/>
            <person name="Gryganskyi A."/>
            <person name="Culley D."/>
            <person name="Magnuson J.K."/>
            <person name="James T.Y."/>
            <person name="O'Malley M.A."/>
            <person name="Stajich J.E."/>
            <person name="Spatafora J.W."/>
            <person name="Visel A."/>
            <person name="Grigoriev I.V."/>
        </authorList>
    </citation>
    <scope>NUCLEOTIDE SEQUENCE [LARGE SCALE GENOMIC DNA]</scope>
    <source>
        <strain evidence="9 10">NRRL 1336</strain>
    </source>
</reference>
<keyword evidence="4" id="KW-0186">Copper</keyword>
<dbReference type="InterPro" id="IPR011707">
    <property type="entry name" value="Cu-oxidase-like_N"/>
</dbReference>
<keyword evidence="3" id="KW-0560">Oxidoreductase</keyword>
<dbReference type="SUPFAM" id="SSF49503">
    <property type="entry name" value="Cupredoxins"/>
    <property type="match status" value="3"/>
</dbReference>
<keyword evidence="10" id="KW-1185">Reference proteome</keyword>
<dbReference type="AlphaFoldDB" id="A0A1X2ILE2"/>
<dbReference type="InterPro" id="IPR045087">
    <property type="entry name" value="Cu-oxidase_fam"/>
</dbReference>
<evidence type="ECO:0000259" key="6">
    <source>
        <dbReference type="Pfam" id="PF00394"/>
    </source>
</evidence>
<dbReference type="InterPro" id="IPR008972">
    <property type="entry name" value="Cupredoxin"/>
</dbReference>
<gene>
    <name evidence="9" type="ORF">BCR42DRAFT_324079</name>
</gene>
<dbReference type="Pfam" id="PF07732">
    <property type="entry name" value="Cu-oxidase_3"/>
    <property type="match status" value="1"/>
</dbReference>
<sequence>MVFSIIYFLLLSIFIKRGAAEFKQIDLIIHQSYLDPDCFGTSYSALLVNGQFPAPTIRVSKDDEVEIRVLNQADVPTSIHFHGIRQYGTVESDGVPDVTQNAINPGSTFTHRFQLKGQTGTFYYHAHVGVQDDTVQGAFIVENNNSPYTSKTYYDGPYGYDDEFILHLSEWWHQDFFKREEYYLGPGYVHDPNADSVLFNGRTLYRGESSSTQRGCEGHSIFDVLPNRTYRLRVIGGNTFRTYGLGIKDHNMTIIEVDGELIHPYTTTHLEITPGQRFSVLIHTDDFYLRHYEENDGFSNSDNMYAIATSYRHRHRATGHTENGFGFLRYVDYSDNIKHKIIHKNFPEVPENTPRDWIWPYLRPLEPPAPWLYQTPDRTLKIRTWTSVMQDGSTRYAVNGKLSHKISHIYDSHTTKFEKNNNGILNYFTLLKMQSVTPERTFGAMDLDEDGFEPTLGTYPIRLNETVDIVLQNVKSGMNCLLHPWHTHGHSHYVIASGDGEYVHERDHDKRNFPHPIYKDVTVVYETKVDPHTKGCGWTKIRLYADNPGVWAVHCHITAHMLQGKMFLLEEASDWIDTFRMYK</sequence>
<keyword evidence="2" id="KW-0479">Metal-binding</keyword>
<evidence type="ECO:0000256" key="5">
    <source>
        <dbReference type="SAM" id="SignalP"/>
    </source>
</evidence>
<organism evidence="9 10">
    <name type="scientific">Absidia repens</name>
    <dbReference type="NCBI Taxonomy" id="90262"/>
    <lineage>
        <taxon>Eukaryota</taxon>
        <taxon>Fungi</taxon>
        <taxon>Fungi incertae sedis</taxon>
        <taxon>Mucoromycota</taxon>
        <taxon>Mucoromycotina</taxon>
        <taxon>Mucoromycetes</taxon>
        <taxon>Mucorales</taxon>
        <taxon>Cunninghamellaceae</taxon>
        <taxon>Absidia</taxon>
    </lineage>
</organism>
<evidence type="ECO:0000256" key="4">
    <source>
        <dbReference type="ARBA" id="ARBA00023008"/>
    </source>
</evidence>
<dbReference type="GO" id="GO:0005507">
    <property type="term" value="F:copper ion binding"/>
    <property type="evidence" value="ECO:0007669"/>
    <property type="project" value="InterPro"/>
</dbReference>
<proteinExistence type="inferred from homology"/>
<evidence type="ECO:0000256" key="1">
    <source>
        <dbReference type="ARBA" id="ARBA00010609"/>
    </source>
</evidence>
<feature type="domain" description="Plastocyanin-like" evidence="8">
    <location>
        <begin position="43"/>
        <end position="145"/>
    </location>
</feature>
<feature type="domain" description="Plastocyanin-like" evidence="6">
    <location>
        <begin position="163"/>
        <end position="291"/>
    </location>
</feature>
<dbReference type="GO" id="GO:0016491">
    <property type="term" value="F:oxidoreductase activity"/>
    <property type="evidence" value="ECO:0007669"/>
    <property type="project" value="UniProtKB-KW"/>
</dbReference>
<evidence type="ECO:0000259" key="8">
    <source>
        <dbReference type="Pfam" id="PF07732"/>
    </source>
</evidence>
<dbReference type="Pfam" id="PF07731">
    <property type="entry name" value="Cu-oxidase_2"/>
    <property type="match status" value="1"/>
</dbReference>
<feature type="chain" id="PRO_5012259273" evidence="5">
    <location>
        <begin position="21"/>
        <end position="583"/>
    </location>
</feature>
<comment type="similarity">
    <text evidence="1">Belongs to the multicopper oxidase family.</text>
</comment>
<dbReference type="STRING" id="90262.A0A1X2ILE2"/>
<dbReference type="Gene3D" id="2.60.40.420">
    <property type="entry name" value="Cupredoxins - blue copper proteins"/>
    <property type="match status" value="3"/>
</dbReference>
<dbReference type="EMBL" id="MCGE01000008">
    <property type="protein sequence ID" value="ORZ18606.1"/>
    <property type="molecule type" value="Genomic_DNA"/>
</dbReference>
<evidence type="ECO:0000313" key="9">
    <source>
        <dbReference type="EMBL" id="ORZ18606.1"/>
    </source>
</evidence>
<evidence type="ECO:0000256" key="3">
    <source>
        <dbReference type="ARBA" id="ARBA00023002"/>
    </source>
</evidence>
<evidence type="ECO:0000259" key="7">
    <source>
        <dbReference type="Pfam" id="PF07731"/>
    </source>
</evidence>
<evidence type="ECO:0000256" key="2">
    <source>
        <dbReference type="ARBA" id="ARBA00022723"/>
    </source>
</evidence>
<feature type="domain" description="Plastocyanin-like" evidence="7">
    <location>
        <begin position="431"/>
        <end position="571"/>
    </location>
</feature>